<dbReference type="Gene3D" id="3.40.50.300">
    <property type="entry name" value="P-loop containing nucleotide triphosphate hydrolases"/>
    <property type="match status" value="1"/>
</dbReference>
<sequence length="519" mass="60408">LKPIQYLINVLTELLAEASRNAEKWSVDSEFIYQYYTICIRFHDMSSSLSLPEMRWDTLHSLLTQMVRSTSVPFRGEPVGGLQVMGMLETRSLDFKNVIIASLNEGIMPKKQSTNSFIPYNLRLAWGLPTYEYNDAVMAYHFYRLLGRAENVFMIYDARTNREQTDEMSRYILQLHYQYDVQFERAAVKSEVELPHAVMVEVVKDNQVMQKLLNYCHENGSALSASAINTYLNCSMKFYLNYVCGLKESEEVDENIESNMFGTIYHGVMEELFSSYLNKVVDEKALAQMLPRVEKVLKDIYTINVFHKDNVDDSQLEGRHQLVMGIIGRLVEKQLEREKAQIPFTYLGSEVSLKAAIPVRIMNDSHTVYLKGYVDRMDRIGDEIRIIDYKTGSVDSLLFESVHDVFDAQLQGKRSKYALQTMLYSWLYVQNFAIESNTVIRPYIYAIRKIFGDAYLQVLNRKASKDEMKLLNYMDIHEEFESCLKDFMENDMFNPKVPFRQTDDKEMCKYCPFAVLCGR</sequence>
<comment type="caution">
    <text evidence="2">The sequence shown here is derived from an EMBL/GenBank/DDBJ whole genome shotgun (WGS) entry which is preliminary data.</text>
</comment>
<dbReference type="InterPro" id="IPR038726">
    <property type="entry name" value="PDDEXK_AddAB-type"/>
</dbReference>
<reference evidence="2" key="2">
    <citation type="journal article" date="2021" name="PeerJ">
        <title>Extensive microbial diversity within the chicken gut microbiome revealed by metagenomics and culture.</title>
        <authorList>
            <person name="Gilroy R."/>
            <person name="Ravi A."/>
            <person name="Getino M."/>
            <person name="Pursley I."/>
            <person name="Horton D.L."/>
            <person name="Alikhan N.F."/>
            <person name="Baker D."/>
            <person name="Gharbi K."/>
            <person name="Hall N."/>
            <person name="Watson M."/>
            <person name="Adriaenssens E.M."/>
            <person name="Foster-Nyarko E."/>
            <person name="Jarju S."/>
            <person name="Secka A."/>
            <person name="Antonio M."/>
            <person name="Oren A."/>
            <person name="Chaudhuri R.R."/>
            <person name="La Ragione R."/>
            <person name="Hildebrand F."/>
            <person name="Pallen M.J."/>
        </authorList>
    </citation>
    <scope>NUCLEOTIDE SEQUENCE</scope>
    <source>
        <strain evidence="2">G3-3990</strain>
    </source>
</reference>
<dbReference type="Proteomes" id="UP000823641">
    <property type="component" value="Unassembled WGS sequence"/>
</dbReference>
<evidence type="ECO:0000313" key="2">
    <source>
        <dbReference type="EMBL" id="MBO8459071.1"/>
    </source>
</evidence>
<feature type="domain" description="PD-(D/E)XK endonuclease-like" evidence="1">
    <location>
        <begin position="223"/>
        <end position="517"/>
    </location>
</feature>
<dbReference type="SUPFAM" id="SSF52540">
    <property type="entry name" value="P-loop containing nucleoside triphosphate hydrolases"/>
    <property type="match status" value="1"/>
</dbReference>
<accession>A0A9D9HSH5</accession>
<evidence type="ECO:0000313" key="3">
    <source>
        <dbReference type="Proteomes" id="UP000823641"/>
    </source>
</evidence>
<dbReference type="InterPro" id="IPR011335">
    <property type="entry name" value="Restrct_endonuc-II-like"/>
</dbReference>
<dbReference type="InterPro" id="IPR011604">
    <property type="entry name" value="PDDEXK-like_dom_sf"/>
</dbReference>
<gene>
    <name evidence="2" type="ORF">IAA73_01870</name>
</gene>
<protein>
    <submittedName>
        <fullName evidence="2">PD-(D/E)XK nuclease family protein</fullName>
    </submittedName>
</protein>
<dbReference type="Gene3D" id="3.90.320.10">
    <property type="match status" value="1"/>
</dbReference>
<feature type="non-terminal residue" evidence="2">
    <location>
        <position position="1"/>
    </location>
</feature>
<dbReference type="EMBL" id="JADIMG010000019">
    <property type="protein sequence ID" value="MBO8459071.1"/>
    <property type="molecule type" value="Genomic_DNA"/>
</dbReference>
<proteinExistence type="predicted"/>
<evidence type="ECO:0000259" key="1">
    <source>
        <dbReference type="Pfam" id="PF12705"/>
    </source>
</evidence>
<dbReference type="InterPro" id="IPR027417">
    <property type="entry name" value="P-loop_NTPase"/>
</dbReference>
<reference evidence="2" key="1">
    <citation type="submission" date="2020-10" db="EMBL/GenBank/DDBJ databases">
        <authorList>
            <person name="Gilroy R."/>
        </authorList>
    </citation>
    <scope>NUCLEOTIDE SEQUENCE</scope>
    <source>
        <strain evidence="2">G3-3990</strain>
    </source>
</reference>
<dbReference type="Pfam" id="PF12705">
    <property type="entry name" value="PDDEXK_1"/>
    <property type="match status" value="1"/>
</dbReference>
<dbReference type="AlphaFoldDB" id="A0A9D9HSH5"/>
<name>A0A9D9HSH5_9BACT</name>
<dbReference type="SUPFAM" id="SSF52980">
    <property type="entry name" value="Restriction endonuclease-like"/>
    <property type="match status" value="1"/>
</dbReference>
<organism evidence="2 3">
    <name type="scientific">Candidatus Gallipaludibacter merdavium</name>
    <dbReference type="NCBI Taxonomy" id="2840839"/>
    <lineage>
        <taxon>Bacteria</taxon>
        <taxon>Pseudomonadati</taxon>
        <taxon>Bacteroidota</taxon>
        <taxon>Bacteroidia</taxon>
        <taxon>Bacteroidales</taxon>
        <taxon>Candidatus Gallipaludibacter</taxon>
    </lineage>
</organism>